<keyword evidence="11" id="KW-0472">Membrane</keyword>
<evidence type="ECO:0000256" key="6">
    <source>
        <dbReference type="ARBA" id="ARBA00022771"/>
    </source>
</evidence>
<keyword evidence="7" id="KW-0833">Ubl conjugation pathway</keyword>
<sequence length="287" mass="31378">MALRRRILIFTKSENSSVCTHDCYAFPSPPLSRSSPLSSGESISRHHLLANIIIAAISVTSAVLFLVLMYYAVLIRRRRRRSDLPAGGNGGSLDLENGVADYHVWHVCTVGLDESAIHSIPTKPYVAGVGTAADCAVCLGDFYEGELVRFLPACGHAFHVLCIDTWLRAHISCPLCRANIIDPDITAASEEGEFGSVVRVLDELQEDEGADVNDAALDCIESSTLGDRGGMSENVSGEEWRSDSMGSFLASDLSFRLDREERYEDGGILNRAKQTSDSSEERQQKKH</sequence>
<keyword evidence="8" id="KW-0862">Zinc</keyword>
<protein>
    <recommendedName>
        <fullName evidence="3">RING-type E3 ubiquitin transferase</fullName>
        <ecNumber evidence="3">2.3.2.27</ecNumber>
    </recommendedName>
</protein>
<comment type="pathway">
    <text evidence="2">Protein modification; protein ubiquitination.</text>
</comment>
<evidence type="ECO:0000256" key="5">
    <source>
        <dbReference type="ARBA" id="ARBA00022723"/>
    </source>
</evidence>
<dbReference type="InterPro" id="IPR001841">
    <property type="entry name" value="Znf_RING"/>
</dbReference>
<feature type="domain" description="RING-type" evidence="12">
    <location>
        <begin position="135"/>
        <end position="177"/>
    </location>
</feature>
<keyword evidence="4" id="KW-0808">Transferase</keyword>
<keyword evidence="11" id="KW-0812">Transmembrane</keyword>
<dbReference type="UniPathway" id="UPA00143"/>
<keyword evidence="6 9" id="KW-0863">Zinc-finger</keyword>
<dbReference type="PROSITE" id="PS50089">
    <property type="entry name" value="ZF_RING_2"/>
    <property type="match status" value="1"/>
</dbReference>
<name>A0A513X4V6_9ASPA</name>
<dbReference type="EMBL" id="MK307585">
    <property type="protein sequence ID" value="QDH08975.1"/>
    <property type="molecule type" value="mRNA"/>
</dbReference>
<keyword evidence="5" id="KW-0479">Metal-binding</keyword>
<evidence type="ECO:0000256" key="9">
    <source>
        <dbReference type="PROSITE-ProRule" id="PRU00175"/>
    </source>
</evidence>
<evidence type="ECO:0000256" key="1">
    <source>
        <dbReference type="ARBA" id="ARBA00000900"/>
    </source>
</evidence>
<dbReference type="EC" id="2.3.2.27" evidence="3"/>
<accession>A0A513X4V6</accession>
<evidence type="ECO:0000259" key="12">
    <source>
        <dbReference type="PROSITE" id="PS50089"/>
    </source>
</evidence>
<evidence type="ECO:0000256" key="11">
    <source>
        <dbReference type="SAM" id="Phobius"/>
    </source>
</evidence>
<dbReference type="AlphaFoldDB" id="A0A513X4V6"/>
<evidence type="ECO:0000256" key="2">
    <source>
        <dbReference type="ARBA" id="ARBA00004906"/>
    </source>
</evidence>
<dbReference type="Gene3D" id="3.30.40.10">
    <property type="entry name" value="Zinc/RING finger domain, C3HC4 (zinc finger)"/>
    <property type="match status" value="1"/>
</dbReference>
<dbReference type="PANTHER" id="PTHR46913:SF19">
    <property type="entry name" value="RING-TYPE E3 UBIQUITIN TRANSFERASE"/>
    <property type="match status" value="1"/>
</dbReference>
<evidence type="ECO:0000256" key="7">
    <source>
        <dbReference type="ARBA" id="ARBA00022786"/>
    </source>
</evidence>
<evidence type="ECO:0000313" key="13">
    <source>
        <dbReference type="EMBL" id="QDH08975.1"/>
    </source>
</evidence>
<dbReference type="SMART" id="SM00184">
    <property type="entry name" value="RING"/>
    <property type="match status" value="1"/>
</dbReference>
<reference evidence="13" key="1">
    <citation type="journal article" date="2015" name="PLoS ONE">
        <title>Transcriptome Characterization of Cymbidium sinense 'Dharma' Using 454 Pyrosequencing and Its Application in the Identification of Genes Associated with Leaf Color Variation.</title>
        <authorList>
            <person name="Zhu G."/>
            <person name="Yang F."/>
            <person name="Shi S."/>
            <person name="Li D."/>
            <person name="Wang Z."/>
            <person name="Liu H."/>
            <person name="Huang D."/>
            <person name="Wang C."/>
        </authorList>
    </citation>
    <scope>NUCLEOTIDE SEQUENCE</scope>
</reference>
<dbReference type="PANTHER" id="PTHR46913">
    <property type="entry name" value="RING-H2 FINGER PROTEIN ATL16"/>
    <property type="match status" value="1"/>
</dbReference>
<comment type="catalytic activity">
    <reaction evidence="1">
        <text>S-ubiquitinyl-[E2 ubiquitin-conjugating enzyme]-L-cysteine + [acceptor protein]-L-lysine = [E2 ubiquitin-conjugating enzyme]-L-cysteine + N(6)-ubiquitinyl-[acceptor protein]-L-lysine.</text>
        <dbReference type="EC" id="2.3.2.27"/>
    </reaction>
</comment>
<evidence type="ECO:0000256" key="8">
    <source>
        <dbReference type="ARBA" id="ARBA00022833"/>
    </source>
</evidence>
<dbReference type="CDD" id="cd16461">
    <property type="entry name" value="RING-H2_EL5-like"/>
    <property type="match status" value="1"/>
</dbReference>
<organism evidence="13">
    <name type="scientific">Cymbidium sinense</name>
    <dbReference type="NCBI Taxonomy" id="112615"/>
    <lineage>
        <taxon>Eukaryota</taxon>
        <taxon>Viridiplantae</taxon>
        <taxon>Streptophyta</taxon>
        <taxon>Embryophyta</taxon>
        <taxon>Tracheophyta</taxon>
        <taxon>Spermatophyta</taxon>
        <taxon>Magnoliopsida</taxon>
        <taxon>Liliopsida</taxon>
        <taxon>Asparagales</taxon>
        <taxon>Orchidaceae</taxon>
        <taxon>Epidendroideae</taxon>
        <taxon>Cymbidieae</taxon>
        <taxon>Cymbidiinae</taxon>
        <taxon>Cymbidium</taxon>
    </lineage>
</organism>
<proteinExistence type="evidence at transcript level"/>
<feature type="transmembrane region" description="Helical" evidence="11">
    <location>
        <begin position="48"/>
        <end position="73"/>
    </location>
</feature>
<dbReference type="InterPro" id="IPR013083">
    <property type="entry name" value="Znf_RING/FYVE/PHD"/>
</dbReference>
<dbReference type="Pfam" id="PF13639">
    <property type="entry name" value="zf-RING_2"/>
    <property type="match status" value="1"/>
</dbReference>
<dbReference type="InterPro" id="IPR044600">
    <property type="entry name" value="ATL1/ATL16-like"/>
</dbReference>
<dbReference type="GO" id="GO:0016567">
    <property type="term" value="P:protein ubiquitination"/>
    <property type="evidence" value="ECO:0007669"/>
    <property type="project" value="UniProtKB-UniPathway"/>
</dbReference>
<dbReference type="GO" id="GO:0061630">
    <property type="term" value="F:ubiquitin protein ligase activity"/>
    <property type="evidence" value="ECO:0007669"/>
    <property type="project" value="UniProtKB-EC"/>
</dbReference>
<evidence type="ECO:0000256" key="4">
    <source>
        <dbReference type="ARBA" id="ARBA00022679"/>
    </source>
</evidence>
<dbReference type="GO" id="GO:0008270">
    <property type="term" value="F:zinc ion binding"/>
    <property type="evidence" value="ECO:0007669"/>
    <property type="project" value="UniProtKB-KW"/>
</dbReference>
<evidence type="ECO:0000256" key="3">
    <source>
        <dbReference type="ARBA" id="ARBA00012483"/>
    </source>
</evidence>
<dbReference type="SUPFAM" id="SSF57850">
    <property type="entry name" value="RING/U-box"/>
    <property type="match status" value="1"/>
</dbReference>
<evidence type="ECO:0000256" key="10">
    <source>
        <dbReference type="SAM" id="MobiDB-lite"/>
    </source>
</evidence>
<keyword evidence="11" id="KW-1133">Transmembrane helix</keyword>
<feature type="region of interest" description="Disordered" evidence="10">
    <location>
        <begin position="266"/>
        <end position="287"/>
    </location>
</feature>